<evidence type="ECO:0000313" key="5">
    <source>
        <dbReference type="Proteomes" id="UP000294641"/>
    </source>
</evidence>
<reference evidence="3 5" key="2">
    <citation type="submission" date="2019-03" db="EMBL/GenBank/DDBJ databases">
        <title>Genomic Encyclopedia of Type Strains, Phase IV (KMG-IV): sequencing the most valuable type-strain genomes for metagenomic binning, comparative biology and taxonomic classification.</title>
        <authorList>
            <person name="Goeker M."/>
        </authorList>
    </citation>
    <scope>NUCLEOTIDE SEQUENCE [LARGE SCALE GENOMIC DNA]</scope>
    <source>
        <strain evidence="3 5">DSM 20580</strain>
    </source>
</reference>
<keyword evidence="5" id="KW-1185">Reference proteome</keyword>
<feature type="region of interest" description="Disordered" evidence="1">
    <location>
        <begin position="79"/>
        <end position="99"/>
    </location>
</feature>
<accession>A0A2U3ABK7</accession>
<dbReference type="EMBL" id="SNZG01000025">
    <property type="protein sequence ID" value="TDR36307.1"/>
    <property type="molecule type" value="Genomic_DNA"/>
</dbReference>
<reference evidence="2 4" key="1">
    <citation type="submission" date="2018-06" db="EMBL/GenBank/DDBJ databases">
        <authorList>
            <consortium name="Pathogen Informatics"/>
            <person name="Doyle S."/>
        </authorList>
    </citation>
    <scope>NUCLEOTIDE SEQUENCE [LARGE SCALE GENOMIC DNA]</scope>
    <source>
        <strain evidence="2 4">NCTC10597</strain>
    </source>
</reference>
<evidence type="ECO:0000313" key="2">
    <source>
        <dbReference type="EMBL" id="STX10344.1"/>
    </source>
</evidence>
<name>A0A2U3ABK7_9BACL</name>
<organism evidence="2 4">
    <name type="scientific">Kurthia zopfii</name>
    <dbReference type="NCBI Taxonomy" id="1650"/>
    <lineage>
        <taxon>Bacteria</taxon>
        <taxon>Bacillati</taxon>
        <taxon>Bacillota</taxon>
        <taxon>Bacilli</taxon>
        <taxon>Bacillales</taxon>
        <taxon>Caryophanaceae</taxon>
        <taxon>Kurthia</taxon>
    </lineage>
</organism>
<dbReference type="OrthoDB" id="2433183at2"/>
<gene>
    <name evidence="3" type="ORF">DFR61_12529</name>
    <name evidence="2" type="ORF">NCTC10597_02065</name>
</gene>
<dbReference type="AlphaFoldDB" id="A0A2U3ABK7"/>
<evidence type="ECO:0000313" key="4">
    <source>
        <dbReference type="Proteomes" id="UP000254330"/>
    </source>
</evidence>
<dbReference type="Proteomes" id="UP000294641">
    <property type="component" value="Unassembled WGS sequence"/>
</dbReference>
<protein>
    <submittedName>
        <fullName evidence="2">Uncharacterized protein</fullName>
    </submittedName>
</protein>
<dbReference type="Proteomes" id="UP000254330">
    <property type="component" value="Unassembled WGS sequence"/>
</dbReference>
<dbReference type="EMBL" id="UGNP01000001">
    <property type="protein sequence ID" value="STX10344.1"/>
    <property type="molecule type" value="Genomic_DNA"/>
</dbReference>
<feature type="compositionally biased region" description="Acidic residues" evidence="1">
    <location>
        <begin position="79"/>
        <end position="94"/>
    </location>
</feature>
<sequence>MAQLIKLQDYISRYQVDAKRYPTQYIRLKKSKWDRLKEEWENPVEFEDQWEDDELIVNERKTLFQKLNPFKRKEKELAFEVEDEEEHEPQEDPQSDFQPQLLFHPKTVGELRRMYMDQLFSFQLSWASTTMREKSNIDAKYYRSSLLKDLLMKLPDTFFVMYEPIFLIKKAPVEMGIIIITPTECYCIQNIEAEERATFTGINSDRFWEKRIGEQMNRVVNPMISLNRMEMIIKALFEQNDVSMKIQKVVLSRNGYIDYPGSSYGVEFIDRRHYENWVEQLQNHHSPMKHMQFKVTETFLNNVQTTSFMRAEWFTEEGE</sequence>
<proteinExistence type="predicted"/>
<evidence type="ECO:0000313" key="3">
    <source>
        <dbReference type="EMBL" id="TDR36307.1"/>
    </source>
</evidence>
<evidence type="ECO:0000256" key="1">
    <source>
        <dbReference type="SAM" id="MobiDB-lite"/>
    </source>
</evidence>
<comment type="caution">
    <text evidence="2">The sequence shown here is derived from an EMBL/GenBank/DDBJ whole genome shotgun (WGS) entry which is preliminary data.</text>
</comment>